<protein>
    <submittedName>
        <fullName evidence="1">Uncharacterized protein</fullName>
    </submittedName>
</protein>
<reference evidence="1" key="2">
    <citation type="submission" date="2023-05" db="EMBL/GenBank/DDBJ databases">
        <authorList>
            <person name="Schelkunov M.I."/>
        </authorList>
    </citation>
    <scope>NUCLEOTIDE SEQUENCE</scope>
    <source>
        <strain evidence="1">Hsosn_3</strain>
        <tissue evidence="1">Leaf</tissue>
    </source>
</reference>
<dbReference type="Proteomes" id="UP001237642">
    <property type="component" value="Unassembled WGS sequence"/>
</dbReference>
<name>A0AAD8H7X5_9APIA</name>
<keyword evidence="2" id="KW-1185">Reference proteome</keyword>
<evidence type="ECO:0000313" key="1">
    <source>
        <dbReference type="EMBL" id="KAK1361227.1"/>
    </source>
</evidence>
<gene>
    <name evidence="1" type="ORF">POM88_045701</name>
</gene>
<reference evidence="1" key="1">
    <citation type="submission" date="2023-02" db="EMBL/GenBank/DDBJ databases">
        <title>Genome of toxic invasive species Heracleum sosnowskyi carries increased number of genes despite the absence of recent whole-genome duplications.</title>
        <authorList>
            <person name="Schelkunov M."/>
            <person name="Shtratnikova V."/>
            <person name="Makarenko M."/>
            <person name="Klepikova A."/>
            <person name="Omelchenko D."/>
            <person name="Novikova G."/>
            <person name="Obukhova E."/>
            <person name="Bogdanov V."/>
            <person name="Penin A."/>
            <person name="Logacheva M."/>
        </authorList>
    </citation>
    <scope>NUCLEOTIDE SEQUENCE</scope>
    <source>
        <strain evidence="1">Hsosn_3</strain>
        <tissue evidence="1">Leaf</tissue>
    </source>
</reference>
<sequence>MGGCDCSNLSCDHFSDNELDELVRNSKIYDFVPNNAPEYDLIPSNVRNGSPPPLVEEEDFCLEPPEVEELKARLWSEACNFISSGQAEWKASIYHLSYKYPWDHGTKNCEWISDIGKLEPPGKQCKHRVRFVKGFVRSLDYDPPETLPMRLRARFKLYDGSCVICVSLWDDSLEKRAISGGVIRENCVLVLYDVPVLFKNQGVPRYRLSIGYSNILAVFN</sequence>
<organism evidence="1 2">
    <name type="scientific">Heracleum sosnowskyi</name>
    <dbReference type="NCBI Taxonomy" id="360622"/>
    <lineage>
        <taxon>Eukaryota</taxon>
        <taxon>Viridiplantae</taxon>
        <taxon>Streptophyta</taxon>
        <taxon>Embryophyta</taxon>
        <taxon>Tracheophyta</taxon>
        <taxon>Spermatophyta</taxon>
        <taxon>Magnoliopsida</taxon>
        <taxon>eudicotyledons</taxon>
        <taxon>Gunneridae</taxon>
        <taxon>Pentapetalae</taxon>
        <taxon>asterids</taxon>
        <taxon>campanulids</taxon>
        <taxon>Apiales</taxon>
        <taxon>Apiaceae</taxon>
        <taxon>Apioideae</taxon>
        <taxon>apioid superclade</taxon>
        <taxon>Tordylieae</taxon>
        <taxon>Tordyliinae</taxon>
        <taxon>Heracleum</taxon>
    </lineage>
</organism>
<evidence type="ECO:0000313" key="2">
    <source>
        <dbReference type="Proteomes" id="UP001237642"/>
    </source>
</evidence>
<proteinExistence type="predicted"/>
<dbReference type="AlphaFoldDB" id="A0AAD8H7X5"/>
<dbReference type="EMBL" id="JAUIZM010000010">
    <property type="protein sequence ID" value="KAK1361227.1"/>
    <property type="molecule type" value="Genomic_DNA"/>
</dbReference>
<comment type="caution">
    <text evidence="1">The sequence shown here is derived from an EMBL/GenBank/DDBJ whole genome shotgun (WGS) entry which is preliminary data.</text>
</comment>
<accession>A0AAD8H7X5</accession>